<feature type="transmembrane region" description="Helical" evidence="7">
    <location>
        <begin position="420"/>
        <end position="438"/>
    </location>
</feature>
<dbReference type="GO" id="GO:0009705">
    <property type="term" value="C:plant-type vacuole membrane"/>
    <property type="evidence" value="ECO:0007669"/>
    <property type="project" value="TreeGrafter"/>
</dbReference>
<feature type="transmembrane region" description="Helical" evidence="7">
    <location>
        <begin position="110"/>
        <end position="129"/>
    </location>
</feature>
<feature type="transmembrane region" description="Helical" evidence="7">
    <location>
        <begin position="271"/>
        <end position="290"/>
    </location>
</feature>
<feature type="transmembrane region" description="Helical" evidence="7">
    <location>
        <begin position="166"/>
        <end position="189"/>
    </location>
</feature>
<dbReference type="PRINTS" id="PR01035">
    <property type="entry name" value="TCRTETA"/>
</dbReference>
<feature type="transmembrane region" description="Helical" evidence="7">
    <location>
        <begin position="40"/>
        <end position="64"/>
    </location>
</feature>
<evidence type="ECO:0000256" key="4">
    <source>
        <dbReference type="ARBA" id="ARBA00022692"/>
    </source>
</evidence>
<evidence type="ECO:0000256" key="2">
    <source>
        <dbReference type="ARBA" id="ARBA00008335"/>
    </source>
</evidence>
<dbReference type="InterPro" id="IPR036259">
    <property type="entry name" value="MFS_trans_sf"/>
</dbReference>
<evidence type="ECO:0000256" key="3">
    <source>
        <dbReference type="ARBA" id="ARBA00022448"/>
    </source>
</evidence>
<dbReference type="CDD" id="cd17330">
    <property type="entry name" value="MFS_SLC46_TetA_like"/>
    <property type="match status" value="1"/>
</dbReference>
<comment type="similarity">
    <text evidence="2">Belongs to the major facilitator superfamily.</text>
</comment>
<dbReference type="InterPro" id="IPR011701">
    <property type="entry name" value="MFS"/>
</dbReference>
<feature type="transmembrane region" description="Helical" evidence="7">
    <location>
        <begin position="450"/>
        <end position="470"/>
    </location>
</feature>
<feature type="transmembrane region" description="Helical" evidence="7">
    <location>
        <begin position="209"/>
        <end position="232"/>
    </location>
</feature>
<dbReference type="SUPFAM" id="SSF103473">
    <property type="entry name" value="MFS general substrate transporter"/>
    <property type="match status" value="1"/>
</dbReference>
<accession>A0A6A4QUI5</accession>
<evidence type="ECO:0000256" key="5">
    <source>
        <dbReference type="ARBA" id="ARBA00022989"/>
    </source>
</evidence>
<feature type="transmembrane region" description="Helical" evidence="7">
    <location>
        <begin position="76"/>
        <end position="98"/>
    </location>
</feature>
<evidence type="ECO:0000313" key="10">
    <source>
        <dbReference type="Proteomes" id="UP000447434"/>
    </source>
</evidence>
<sequence length="485" mass="53300">MGEESYREPLLKKNYYENCPGCKVDEAKELKKGISIQNLLIVWMVVISASLPISSLFPFLYFMVRDFDIAKTEEDIGSYAGYVGSAFMLGRALTSVLWGMIADRYGRKPVIIIGVITVVIFNTLFGLSTSFWMAVITRFLLGSLCGVLGPVKAYATELFREEHQAIGLSTVSAAWGIGLIIGPALGGYLSQPVEKYPHLFLKGSFWDKFPYFLPCFIISGLAFVAAIICIWIPETLHNHNGDTESIDDTEALENGSSETCKDKIVQKNENLLLNLPLMSAILIYSVYALHDIAYQEVFSLWAVSPRRLGGLNYTTDDVGNVLSISGLALIIYQLTLYPPLEKACGPISIARISGVLSLPLLQIYPFIAMLSGLTLFIVLSMASILKNLLVATVITGLFLMQNRLVEQHQRGKANGIAMTCMSLFKAIGPATGGALLSWSQKRIDASFLPGTHMVFLVMNIVGAVGIIMMFTPILRQKKTTICSNQ</sequence>
<keyword evidence="6 7" id="KW-0472">Membrane</keyword>
<reference evidence="10" key="1">
    <citation type="journal article" date="2020" name="Nat. Commun.">
        <title>Genome sequence of the cluster root forming white lupin.</title>
        <authorList>
            <person name="Hufnagel B."/>
            <person name="Marques A."/>
            <person name="Soriano A."/>
            <person name="Marques L."/>
            <person name="Divol F."/>
            <person name="Doumas P."/>
            <person name="Sallet E."/>
            <person name="Mancinotti D."/>
            <person name="Carrere S."/>
            <person name="Marande W."/>
            <person name="Arribat S."/>
            <person name="Keller J."/>
            <person name="Huneau C."/>
            <person name="Blein T."/>
            <person name="Aime D."/>
            <person name="Laguerre M."/>
            <person name="Taylor J."/>
            <person name="Schubert V."/>
            <person name="Nelson M."/>
            <person name="Geu-Flores F."/>
            <person name="Crespi M."/>
            <person name="Gallardo-Guerrero K."/>
            <person name="Delaux P.-M."/>
            <person name="Salse J."/>
            <person name="Berges H."/>
            <person name="Guyot R."/>
            <person name="Gouzy J."/>
            <person name="Peret B."/>
        </authorList>
    </citation>
    <scope>NUCLEOTIDE SEQUENCE [LARGE SCALE GENOMIC DNA]</scope>
    <source>
        <strain evidence="10">cv. Amiga</strain>
    </source>
</reference>
<dbReference type="PANTHER" id="PTHR23504:SF114">
    <property type="entry name" value="PROTEIN ZINC INDUCED FACILITATOR-LIKE 1"/>
    <property type="match status" value="1"/>
</dbReference>
<proteinExistence type="inferred from homology"/>
<feature type="transmembrane region" description="Helical" evidence="7">
    <location>
        <begin position="373"/>
        <end position="399"/>
    </location>
</feature>
<keyword evidence="3" id="KW-0813">Transport</keyword>
<dbReference type="InterPro" id="IPR001958">
    <property type="entry name" value="Tet-R_TetA/multi-R_MdtG-like"/>
</dbReference>
<dbReference type="GO" id="GO:0090333">
    <property type="term" value="P:regulation of stomatal closure"/>
    <property type="evidence" value="ECO:0007669"/>
    <property type="project" value="TreeGrafter"/>
</dbReference>
<organism evidence="9 10">
    <name type="scientific">Lupinus albus</name>
    <name type="common">White lupine</name>
    <name type="synonym">Lupinus termis</name>
    <dbReference type="NCBI Taxonomy" id="3870"/>
    <lineage>
        <taxon>Eukaryota</taxon>
        <taxon>Viridiplantae</taxon>
        <taxon>Streptophyta</taxon>
        <taxon>Embryophyta</taxon>
        <taxon>Tracheophyta</taxon>
        <taxon>Spermatophyta</taxon>
        <taxon>Magnoliopsida</taxon>
        <taxon>eudicotyledons</taxon>
        <taxon>Gunneridae</taxon>
        <taxon>Pentapetalae</taxon>
        <taxon>rosids</taxon>
        <taxon>fabids</taxon>
        <taxon>Fabales</taxon>
        <taxon>Fabaceae</taxon>
        <taxon>Papilionoideae</taxon>
        <taxon>50 kb inversion clade</taxon>
        <taxon>genistoids sensu lato</taxon>
        <taxon>core genistoids</taxon>
        <taxon>Genisteae</taxon>
        <taxon>Lupinus</taxon>
    </lineage>
</organism>
<comment type="subcellular location">
    <subcellularLocation>
        <location evidence="1">Membrane</location>
        <topology evidence="1">Multi-pass membrane protein</topology>
    </subcellularLocation>
</comment>
<dbReference type="Gene3D" id="1.20.1250.20">
    <property type="entry name" value="MFS general substrate transporter like domains"/>
    <property type="match status" value="1"/>
</dbReference>
<dbReference type="Proteomes" id="UP000447434">
    <property type="component" value="Chromosome 3"/>
</dbReference>
<comment type="caution">
    <text evidence="9">The sequence shown here is derived from an EMBL/GenBank/DDBJ whole genome shotgun (WGS) entry which is preliminary data.</text>
</comment>
<feature type="transmembrane region" description="Helical" evidence="7">
    <location>
        <begin position="349"/>
        <end position="367"/>
    </location>
</feature>
<dbReference type="InterPro" id="IPR020846">
    <property type="entry name" value="MFS_dom"/>
</dbReference>
<protein>
    <submittedName>
        <fullName evidence="9">Putative major facilitator superfamily</fullName>
    </submittedName>
</protein>
<name>A0A6A4QUI5_LUPAL</name>
<keyword evidence="4 7" id="KW-0812">Transmembrane</keyword>
<feature type="transmembrane region" description="Helical" evidence="7">
    <location>
        <begin position="135"/>
        <end position="154"/>
    </location>
</feature>
<evidence type="ECO:0000256" key="1">
    <source>
        <dbReference type="ARBA" id="ARBA00004141"/>
    </source>
</evidence>
<dbReference type="GO" id="GO:0005886">
    <property type="term" value="C:plasma membrane"/>
    <property type="evidence" value="ECO:0007669"/>
    <property type="project" value="TreeGrafter"/>
</dbReference>
<dbReference type="AlphaFoldDB" id="A0A6A4QUI5"/>
<evidence type="ECO:0000256" key="6">
    <source>
        <dbReference type="ARBA" id="ARBA00023136"/>
    </source>
</evidence>
<evidence type="ECO:0000259" key="8">
    <source>
        <dbReference type="PROSITE" id="PS50850"/>
    </source>
</evidence>
<keyword evidence="10" id="KW-1185">Reference proteome</keyword>
<evidence type="ECO:0000313" key="9">
    <source>
        <dbReference type="EMBL" id="KAE9617163.1"/>
    </source>
</evidence>
<dbReference type="PROSITE" id="PS50850">
    <property type="entry name" value="MFS"/>
    <property type="match status" value="1"/>
</dbReference>
<dbReference type="PANTHER" id="PTHR23504">
    <property type="entry name" value="MAJOR FACILITATOR SUPERFAMILY DOMAIN-CONTAINING PROTEIN 10"/>
    <property type="match status" value="1"/>
</dbReference>
<keyword evidence="5 7" id="KW-1133">Transmembrane helix</keyword>
<feature type="domain" description="Major facilitator superfamily (MFS) profile" evidence="8">
    <location>
        <begin position="38"/>
        <end position="477"/>
    </location>
</feature>
<feature type="transmembrane region" description="Helical" evidence="7">
    <location>
        <begin position="318"/>
        <end position="337"/>
    </location>
</feature>
<dbReference type="FunFam" id="1.20.1250.20:FF:000301">
    <property type="entry name" value="Protein ZINC INDUCED FACILITATOR-LIKE 1"/>
    <property type="match status" value="1"/>
</dbReference>
<evidence type="ECO:0000256" key="7">
    <source>
        <dbReference type="SAM" id="Phobius"/>
    </source>
</evidence>
<dbReference type="Pfam" id="PF07690">
    <property type="entry name" value="MFS_1"/>
    <property type="match status" value="2"/>
</dbReference>
<dbReference type="EMBL" id="WOCE01000003">
    <property type="protein sequence ID" value="KAE9617163.1"/>
    <property type="molecule type" value="Genomic_DNA"/>
</dbReference>
<gene>
    <name evidence="9" type="ORF">Lalb_Chr03g0032531</name>
</gene>
<dbReference type="GO" id="GO:0022821">
    <property type="term" value="F:solute:potassium antiporter activity"/>
    <property type="evidence" value="ECO:0007669"/>
    <property type="project" value="TreeGrafter"/>
</dbReference>
<dbReference type="OrthoDB" id="10262656at2759"/>